<feature type="region of interest" description="Disordered" evidence="1">
    <location>
        <begin position="1"/>
        <end position="34"/>
    </location>
</feature>
<sequence length="105" mass="11947">NKSEKTLANNVAENKTNKIGDLTSQEAPKANKSLNREEALNVLKNQGTNLDYSYMGDEKDYSVLKEKGHEGYVFLPNTNTDMGLFVDKNTKEVYYFHPSGYIDQY</sequence>
<dbReference type="PATRIC" id="fig|1261.5.peg.251"/>
<gene>
    <name evidence="2" type="ORF">HMPREF3195_00245</name>
</gene>
<accession>A0A135YY69</accession>
<evidence type="ECO:0000313" key="2">
    <source>
        <dbReference type="EMBL" id="KXI14345.1"/>
    </source>
</evidence>
<dbReference type="AlphaFoldDB" id="A0A135YY69"/>
<protein>
    <submittedName>
        <fullName evidence="2">Uncharacterized protein</fullName>
    </submittedName>
</protein>
<evidence type="ECO:0000313" key="3">
    <source>
        <dbReference type="Proteomes" id="UP000070326"/>
    </source>
</evidence>
<feature type="non-terminal residue" evidence="2">
    <location>
        <position position="1"/>
    </location>
</feature>
<reference evidence="2 3" key="1">
    <citation type="submission" date="2016-02" db="EMBL/GenBank/DDBJ databases">
        <authorList>
            <person name="Wen L."/>
            <person name="He K."/>
            <person name="Yang H."/>
        </authorList>
    </citation>
    <scope>NUCLEOTIDE SEQUENCE [LARGE SCALE GENOMIC DNA]</scope>
    <source>
        <strain evidence="2 3">MJR8628A</strain>
    </source>
</reference>
<comment type="caution">
    <text evidence="2">The sequence shown here is derived from an EMBL/GenBank/DDBJ whole genome shotgun (WGS) entry which is preliminary data.</text>
</comment>
<name>A0A135YY69_9FIRM</name>
<feature type="compositionally biased region" description="Polar residues" evidence="1">
    <location>
        <begin position="1"/>
        <end position="14"/>
    </location>
</feature>
<evidence type="ECO:0000256" key="1">
    <source>
        <dbReference type="SAM" id="MobiDB-lite"/>
    </source>
</evidence>
<dbReference type="eggNOG" id="ENOG5030FQ9">
    <property type="taxonomic scope" value="Bacteria"/>
</dbReference>
<dbReference type="Proteomes" id="UP000070326">
    <property type="component" value="Unassembled WGS sequence"/>
</dbReference>
<dbReference type="EMBL" id="LSQZ01000009">
    <property type="protein sequence ID" value="KXI14345.1"/>
    <property type="molecule type" value="Genomic_DNA"/>
</dbReference>
<organism evidence="2 3">
    <name type="scientific">Peptostreptococcus anaerobius</name>
    <dbReference type="NCBI Taxonomy" id="1261"/>
    <lineage>
        <taxon>Bacteria</taxon>
        <taxon>Bacillati</taxon>
        <taxon>Bacillota</taxon>
        <taxon>Clostridia</taxon>
        <taxon>Peptostreptococcales</taxon>
        <taxon>Peptostreptococcaceae</taxon>
        <taxon>Peptostreptococcus</taxon>
    </lineage>
</organism>
<proteinExistence type="predicted"/>